<dbReference type="Pfam" id="PF01547">
    <property type="entry name" value="SBP_bac_1"/>
    <property type="match status" value="1"/>
</dbReference>
<organism evidence="4 5">
    <name type="scientific">Clostridium tetani</name>
    <dbReference type="NCBI Taxonomy" id="1513"/>
    <lineage>
        <taxon>Bacteria</taxon>
        <taxon>Bacillati</taxon>
        <taxon>Bacillota</taxon>
        <taxon>Clostridia</taxon>
        <taxon>Eubacteriales</taxon>
        <taxon>Clostridiaceae</taxon>
        <taxon>Clostridium</taxon>
    </lineage>
</organism>
<keyword evidence="2" id="KW-0813">Transport</keyword>
<dbReference type="Proteomes" id="UP000290921">
    <property type="component" value="Unassembled WGS sequence"/>
</dbReference>
<reference evidence="4 5" key="1">
    <citation type="submission" date="2018-06" db="EMBL/GenBank/DDBJ databases">
        <title>Genome conservation of Clostridium tetani.</title>
        <authorList>
            <person name="Bruggemann H."/>
            <person name="Popoff M.R."/>
        </authorList>
    </citation>
    <scope>NUCLEOTIDE SEQUENCE [LARGE SCALE GENOMIC DNA]</scope>
    <source>
        <strain evidence="4 5">2017.061</strain>
    </source>
</reference>
<comment type="similarity">
    <text evidence="1">Belongs to the bacterial solute-binding protein 1 family.</text>
</comment>
<gene>
    <name evidence="4" type="ORF">DP130_05750</name>
</gene>
<dbReference type="PANTHER" id="PTHR30061">
    <property type="entry name" value="MALTOSE-BINDING PERIPLASMIC PROTEIN"/>
    <property type="match status" value="1"/>
</dbReference>
<dbReference type="GO" id="GO:0015768">
    <property type="term" value="P:maltose transport"/>
    <property type="evidence" value="ECO:0007669"/>
    <property type="project" value="TreeGrafter"/>
</dbReference>
<dbReference type="GO" id="GO:1901982">
    <property type="term" value="F:maltose binding"/>
    <property type="evidence" value="ECO:0007669"/>
    <property type="project" value="TreeGrafter"/>
</dbReference>
<sequence>MIKTLKIKRIIIFISIILLFLPVGCRTLEKKDLEEKENKLNIYLDIKDKHSLELIKLAIDEYTKENSKVKINTINSIGDSSKKDISEKKMDLIFTNESNMIELQNEGLLKDVDIYLKKNKIYENFHKIIYSVGRHNDKYYGIGLVPYTVEFLYNKDKLKELKLEEPKDGDKLKKLLKELNNKNISIPTVLTEDIDVNDVILSMAMKKNLNLYNLNLSYIATRKKEFQEIFKKINDLQKQGVINNNTFKLGNEGSIKKLVNSNIPAIISISYYNNEFKDKNNIEIIDSLQWDKNLKINLPIIIDNVICIPINSENNENIHKFISYVYGDKFQEKLYSKTGITANKKISKKEGHIQEKINKHIEESSIEDIIISQVMPENLRMSIVSKIEKILSGNYTGKEYDEILEEIK</sequence>
<dbReference type="Gene3D" id="3.40.190.10">
    <property type="entry name" value="Periplasmic binding protein-like II"/>
    <property type="match status" value="1"/>
</dbReference>
<proteinExistence type="inferred from homology"/>
<evidence type="ECO:0000256" key="2">
    <source>
        <dbReference type="ARBA" id="ARBA00022448"/>
    </source>
</evidence>
<comment type="caution">
    <text evidence="4">The sequence shown here is derived from an EMBL/GenBank/DDBJ whole genome shotgun (WGS) entry which is preliminary data.</text>
</comment>
<dbReference type="InterPro" id="IPR006059">
    <property type="entry name" value="SBP"/>
</dbReference>
<dbReference type="GO" id="GO:0042956">
    <property type="term" value="P:maltodextrin transmembrane transport"/>
    <property type="evidence" value="ECO:0007669"/>
    <property type="project" value="TreeGrafter"/>
</dbReference>
<evidence type="ECO:0000256" key="1">
    <source>
        <dbReference type="ARBA" id="ARBA00008520"/>
    </source>
</evidence>
<dbReference type="RefSeq" id="WP_129030203.1">
    <property type="nucleotide sequence ID" value="NZ_QMAP01000005.1"/>
</dbReference>
<evidence type="ECO:0000313" key="4">
    <source>
        <dbReference type="EMBL" id="RXI48914.1"/>
    </source>
</evidence>
<name>A0A4Q0VCE7_CLOTA</name>
<dbReference type="AlphaFoldDB" id="A0A4Q0VCE7"/>
<dbReference type="EMBL" id="QMAP01000005">
    <property type="protein sequence ID" value="RXI48914.1"/>
    <property type="molecule type" value="Genomic_DNA"/>
</dbReference>
<dbReference type="PANTHER" id="PTHR30061:SF50">
    <property type="entry name" value="MALTOSE_MALTODEXTRIN-BINDING PERIPLASMIC PROTEIN"/>
    <property type="match status" value="1"/>
</dbReference>
<dbReference type="GO" id="GO:0055052">
    <property type="term" value="C:ATP-binding cassette (ABC) transporter complex, substrate-binding subunit-containing"/>
    <property type="evidence" value="ECO:0007669"/>
    <property type="project" value="TreeGrafter"/>
</dbReference>
<accession>A0A4Q0VCE7</accession>
<evidence type="ECO:0008006" key="6">
    <source>
        <dbReference type="Google" id="ProtNLM"/>
    </source>
</evidence>
<protein>
    <recommendedName>
        <fullName evidence="6">Carbohydrate ABC transporter substrate-binding protein</fullName>
    </recommendedName>
</protein>
<evidence type="ECO:0000313" key="5">
    <source>
        <dbReference type="Proteomes" id="UP000290921"/>
    </source>
</evidence>
<keyword evidence="3" id="KW-0732">Signal</keyword>
<dbReference type="SUPFAM" id="SSF53850">
    <property type="entry name" value="Periplasmic binding protein-like II"/>
    <property type="match status" value="1"/>
</dbReference>
<evidence type="ECO:0000256" key="3">
    <source>
        <dbReference type="ARBA" id="ARBA00022729"/>
    </source>
</evidence>